<comment type="caution">
    <text evidence="7">The sequence shown here is derived from an EMBL/GenBank/DDBJ whole genome shotgun (WGS) entry which is preliminary data.</text>
</comment>
<dbReference type="InterPro" id="IPR036097">
    <property type="entry name" value="HisK_dim/P_sf"/>
</dbReference>
<dbReference type="PRINTS" id="PR00344">
    <property type="entry name" value="BCTRLSENSOR"/>
</dbReference>
<dbReference type="Pfam" id="PF13596">
    <property type="entry name" value="PAS_10"/>
    <property type="match status" value="1"/>
</dbReference>
<dbReference type="PANTHER" id="PTHR43304:SF1">
    <property type="entry name" value="PAC DOMAIN-CONTAINING PROTEIN"/>
    <property type="match status" value="1"/>
</dbReference>
<protein>
    <recommendedName>
        <fullName evidence="2">histidine kinase</fullName>
        <ecNumber evidence="2">2.7.13.3</ecNumber>
    </recommendedName>
</protein>
<dbReference type="PANTHER" id="PTHR43304">
    <property type="entry name" value="PHYTOCHROME-LIKE PROTEIN CPH1"/>
    <property type="match status" value="1"/>
</dbReference>
<sequence>MTTKKINELIKLNDELENYFRNTIIPQLFVDANLRLRKFTPPAMKQFNFSPEDIGKSLEDLNDNIRYSTIVENVTMVIESGEIYEKEIQTSDFNWYQMNIIPYLVEKSKKSNGVIITFVDITDRIKVLKDLERLIATHETFIYSVSHDLKGPLSNIEGLVNDLIKNAGPTSDWNEEAQDDHKLTSSLLLESIASMRNVINELSEIIKIENNYKEEVELVKIESLINQVKLVIRDAIHESKAIIHLDIQVPKIKFSRKNLRSILYNLLSNAIKYRIPNTPPIIHLKIEKAEGFTHISVKDNGRGMDEEKQKLIFTPYTRLAKDVEGTGIGLYFVKKIIENEGGRITFNSKPGEGSEFNIYLKNV</sequence>
<keyword evidence="4" id="KW-0808">Transferase</keyword>
<proteinExistence type="predicted"/>
<dbReference type="Gene3D" id="3.30.565.10">
    <property type="entry name" value="Histidine kinase-like ATPase, C-terminal domain"/>
    <property type="match status" value="1"/>
</dbReference>
<dbReference type="InterPro" id="IPR005467">
    <property type="entry name" value="His_kinase_dom"/>
</dbReference>
<comment type="catalytic activity">
    <reaction evidence="1">
        <text>ATP + protein L-histidine = ADP + protein N-phospho-L-histidine.</text>
        <dbReference type="EC" id="2.7.13.3"/>
    </reaction>
</comment>
<dbReference type="InterPro" id="IPR035965">
    <property type="entry name" value="PAS-like_dom_sf"/>
</dbReference>
<evidence type="ECO:0000256" key="5">
    <source>
        <dbReference type="ARBA" id="ARBA00022777"/>
    </source>
</evidence>
<dbReference type="SUPFAM" id="SSF55874">
    <property type="entry name" value="ATPase domain of HSP90 chaperone/DNA topoisomerase II/histidine kinase"/>
    <property type="match status" value="1"/>
</dbReference>
<evidence type="ECO:0000256" key="4">
    <source>
        <dbReference type="ARBA" id="ARBA00022679"/>
    </source>
</evidence>
<feature type="domain" description="Histidine kinase" evidence="6">
    <location>
        <begin position="144"/>
        <end position="363"/>
    </location>
</feature>
<dbReference type="RefSeq" id="WP_163384112.1">
    <property type="nucleotide sequence ID" value="NZ_JAUFQS010000004.1"/>
</dbReference>
<dbReference type="SUPFAM" id="SSF55785">
    <property type="entry name" value="PYP-like sensor domain (PAS domain)"/>
    <property type="match status" value="1"/>
</dbReference>
<keyword evidence="7" id="KW-0067">ATP-binding</keyword>
<name>A0ABT8C382_9BACT</name>
<dbReference type="InterPro" id="IPR003594">
    <property type="entry name" value="HATPase_dom"/>
</dbReference>
<keyword evidence="7" id="KW-0547">Nucleotide-binding</keyword>
<dbReference type="InterPro" id="IPR052162">
    <property type="entry name" value="Sensor_kinase/Photoreceptor"/>
</dbReference>
<evidence type="ECO:0000256" key="2">
    <source>
        <dbReference type="ARBA" id="ARBA00012438"/>
    </source>
</evidence>
<evidence type="ECO:0000256" key="1">
    <source>
        <dbReference type="ARBA" id="ARBA00000085"/>
    </source>
</evidence>
<organism evidence="7 8">
    <name type="scientific">Cyclobacterium jeungdonense</name>
    <dbReference type="NCBI Taxonomy" id="708087"/>
    <lineage>
        <taxon>Bacteria</taxon>
        <taxon>Pseudomonadati</taxon>
        <taxon>Bacteroidota</taxon>
        <taxon>Cytophagia</taxon>
        <taxon>Cytophagales</taxon>
        <taxon>Cyclobacteriaceae</taxon>
        <taxon>Cyclobacterium</taxon>
    </lineage>
</organism>
<dbReference type="InterPro" id="IPR036890">
    <property type="entry name" value="HATPase_C_sf"/>
</dbReference>
<dbReference type="Gene3D" id="3.30.450.20">
    <property type="entry name" value="PAS domain"/>
    <property type="match status" value="1"/>
</dbReference>
<dbReference type="EC" id="2.7.13.3" evidence="2"/>
<gene>
    <name evidence="7" type="ORF">QWZ15_05270</name>
</gene>
<dbReference type="GO" id="GO:0005524">
    <property type="term" value="F:ATP binding"/>
    <property type="evidence" value="ECO:0007669"/>
    <property type="project" value="UniProtKB-KW"/>
</dbReference>
<dbReference type="PROSITE" id="PS50109">
    <property type="entry name" value="HIS_KIN"/>
    <property type="match status" value="1"/>
</dbReference>
<reference evidence="8" key="1">
    <citation type="journal article" date="2019" name="Int. J. Syst. Evol. Microbiol.">
        <title>The Global Catalogue of Microorganisms (GCM) 10K type strain sequencing project: providing services to taxonomists for standard genome sequencing and annotation.</title>
        <authorList>
            <consortium name="The Broad Institute Genomics Platform"/>
            <consortium name="The Broad Institute Genome Sequencing Center for Infectious Disease"/>
            <person name="Wu L."/>
            <person name="Ma J."/>
        </authorList>
    </citation>
    <scope>NUCLEOTIDE SEQUENCE [LARGE SCALE GENOMIC DNA]</scope>
    <source>
        <strain evidence="8">CECT 7706</strain>
    </source>
</reference>
<keyword evidence="5" id="KW-0418">Kinase</keyword>
<keyword evidence="3" id="KW-0597">Phosphoprotein</keyword>
<dbReference type="EMBL" id="JAUFQS010000004">
    <property type="protein sequence ID" value="MDN3687229.1"/>
    <property type="molecule type" value="Genomic_DNA"/>
</dbReference>
<dbReference type="InterPro" id="IPR004358">
    <property type="entry name" value="Sig_transdc_His_kin-like_C"/>
</dbReference>
<evidence type="ECO:0000256" key="3">
    <source>
        <dbReference type="ARBA" id="ARBA00022553"/>
    </source>
</evidence>
<keyword evidence="8" id="KW-1185">Reference proteome</keyword>
<dbReference type="Gene3D" id="1.10.287.130">
    <property type="match status" value="1"/>
</dbReference>
<dbReference type="SMART" id="SM00387">
    <property type="entry name" value="HATPase_c"/>
    <property type="match status" value="1"/>
</dbReference>
<evidence type="ECO:0000259" key="6">
    <source>
        <dbReference type="PROSITE" id="PS50109"/>
    </source>
</evidence>
<dbReference type="Proteomes" id="UP001236663">
    <property type="component" value="Unassembled WGS sequence"/>
</dbReference>
<dbReference type="Pfam" id="PF02518">
    <property type="entry name" value="HATPase_c"/>
    <property type="match status" value="1"/>
</dbReference>
<evidence type="ECO:0000313" key="8">
    <source>
        <dbReference type="Proteomes" id="UP001236663"/>
    </source>
</evidence>
<dbReference type="SUPFAM" id="SSF47384">
    <property type="entry name" value="Homodimeric domain of signal transducing histidine kinase"/>
    <property type="match status" value="1"/>
</dbReference>
<evidence type="ECO:0000313" key="7">
    <source>
        <dbReference type="EMBL" id="MDN3687229.1"/>
    </source>
</evidence>
<accession>A0ABT8C382</accession>